<proteinExistence type="predicted"/>
<dbReference type="Proteomes" id="UP000683000">
    <property type="component" value="Unassembled WGS sequence"/>
</dbReference>
<sequence>MSLDREDSRIFTLSVVEPKLFIDSLFPLGIIFQDDRFSLEDFLDFLQVKKHELFKSGSTVATNWEQWDIFETMTHPNQEDAVKDFIQNIAQSAEKRQLTNETVPPICRSWSSANKNHPARGGDVNRKPDLVCTDPIGVSDDWRHFRALVEIKSGELTPRSVYLLLQERAAVIFRHQDRRRFVLTFALIKHEMIIALFDRGGSVISPPFNIIDRPLLFLKVVLGLSFAPEEYLGYDTTIITRPSFRIINSRFLGRVTIHCTLFLADRMDGRGTVVWLAVLEGDALTAALPKLIQSYFHWSSPSRHMSLPLVVKDAWIDEKNS</sequence>
<dbReference type="EMBL" id="JAGFBS010000015">
    <property type="protein sequence ID" value="KAG6375351.1"/>
    <property type="molecule type" value="Genomic_DNA"/>
</dbReference>
<accession>A0A8I3AA54</accession>
<keyword evidence="3" id="KW-1185">Reference proteome</keyword>
<comment type="caution">
    <text evidence="2">The sequence shown here is derived from an EMBL/GenBank/DDBJ whole genome shotgun (WGS) entry which is preliminary data.</text>
</comment>
<feature type="domain" description="Fungal-type protein kinase" evidence="1">
    <location>
        <begin position="139"/>
        <end position="304"/>
    </location>
</feature>
<dbReference type="PANTHER" id="PTHR38248:SF2">
    <property type="entry name" value="FUNK1 11"/>
    <property type="match status" value="1"/>
</dbReference>
<dbReference type="InterPro" id="IPR040976">
    <property type="entry name" value="Pkinase_fungal"/>
</dbReference>
<organism evidence="2 3">
    <name type="scientific">Boletus reticuloceps</name>
    <dbReference type="NCBI Taxonomy" id="495285"/>
    <lineage>
        <taxon>Eukaryota</taxon>
        <taxon>Fungi</taxon>
        <taxon>Dikarya</taxon>
        <taxon>Basidiomycota</taxon>
        <taxon>Agaricomycotina</taxon>
        <taxon>Agaricomycetes</taxon>
        <taxon>Agaricomycetidae</taxon>
        <taxon>Boletales</taxon>
        <taxon>Boletineae</taxon>
        <taxon>Boletaceae</taxon>
        <taxon>Boletoideae</taxon>
        <taxon>Boletus</taxon>
    </lineage>
</organism>
<evidence type="ECO:0000313" key="3">
    <source>
        <dbReference type="Proteomes" id="UP000683000"/>
    </source>
</evidence>
<reference evidence="2" key="1">
    <citation type="submission" date="2021-03" db="EMBL/GenBank/DDBJ databases">
        <title>Evolutionary innovations through gain and loss of genes in the ectomycorrhizal Boletales.</title>
        <authorList>
            <person name="Wu G."/>
            <person name="Miyauchi S."/>
            <person name="Morin E."/>
            <person name="Yang Z.-L."/>
            <person name="Xu J."/>
            <person name="Martin F.M."/>
        </authorList>
    </citation>
    <scope>NUCLEOTIDE SEQUENCE</scope>
    <source>
        <strain evidence="2">BR01</strain>
    </source>
</reference>
<dbReference type="Pfam" id="PF17667">
    <property type="entry name" value="Pkinase_fungal"/>
    <property type="match status" value="1"/>
</dbReference>
<name>A0A8I3AA54_9AGAM</name>
<protein>
    <recommendedName>
        <fullName evidence="1">Fungal-type protein kinase domain-containing protein</fullName>
    </recommendedName>
</protein>
<dbReference type="OrthoDB" id="2627755at2759"/>
<dbReference type="AlphaFoldDB" id="A0A8I3AA54"/>
<evidence type="ECO:0000313" key="2">
    <source>
        <dbReference type="EMBL" id="KAG6375351.1"/>
    </source>
</evidence>
<evidence type="ECO:0000259" key="1">
    <source>
        <dbReference type="Pfam" id="PF17667"/>
    </source>
</evidence>
<dbReference type="PANTHER" id="PTHR38248">
    <property type="entry name" value="FUNK1 6"/>
    <property type="match status" value="1"/>
</dbReference>
<feature type="non-terminal residue" evidence="2">
    <location>
        <position position="321"/>
    </location>
</feature>
<gene>
    <name evidence="2" type="ORF">JVT61DRAFT_3581</name>
</gene>